<reference evidence="1" key="1">
    <citation type="submission" date="2017-05" db="UniProtKB">
        <authorList>
            <consortium name="EnsemblMetazoa"/>
        </authorList>
    </citation>
    <scope>IDENTIFICATION</scope>
</reference>
<name>A0A1X7USG2_AMPQE</name>
<dbReference type="OrthoDB" id="6019648at2759"/>
<organism evidence="1">
    <name type="scientific">Amphimedon queenslandica</name>
    <name type="common">Sponge</name>
    <dbReference type="NCBI Taxonomy" id="400682"/>
    <lineage>
        <taxon>Eukaryota</taxon>
        <taxon>Metazoa</taxon>
        <taxon>Porifera</taxon>
        <taxon>Demospongiae</taxon>
        <taxon>Heteroscleromorpha</taxon>
        <taxon>Haplosclerida</taxon>
        <taxon>Niphatidae</taxon>
        <taxon>Amphimedon</taxon>
    </lineage>
</organism>
<dbReference type="InParanoid" id="A0A1X7USG2"/>
<protein>
    <submittedName>
        <fullName evidence="1">Uncharacterized protein</fullName>
    </submittedName>
</protein>
<dbReference type="AlphaFoldDB" id="A0A1X7USG2"/>
<evidence type="ECO:0000313" key="1">
    <source>
        <dbReference type="EnsemblMetazoa" id="Aqu2.1.30601_001"/>
    </source>
</evidence>
<proteinExistence type="predicted"/>
<sequence length="199" mass="21715">MSAITGSYPYLQKLLALESQAAIISLATASQLVRRFLPLQEGLPFLASMPDQGLAVFLERGIRRGFAIGFNPDSNLKPAGSNMSFVRDNPKVVSSYIAEEVVAGRLCPYSVKHLSPIGLIPKKNRPCCFCMIVDLSSPRGYSVNYGIPPEFCSFHYASVANAAHRMLHYGQAALMAKVDLKSACRMVPVRPEDSHLLGI</sequence>
<dbReference type="EnsemblMetazoa" id="Aqu2.1.30601_001">
    <property type="protein sequence ID" value="Aqu2.1.30601_001"/>
    <property type="gene ID" value="Aqu2.1.30601"/>
</dbReference>
<accession>A0A1X7USG2</accession>